<gene>
    <name evidence="1" type="ORF">HMI46_07675</name>
</gene>
<evidence type="ECO:0000313" key="2">
    <source>
        <dbReference type="Proteomes" id="UP000552038"/>
    </source>
</evidence>
<organism evidence="1 2">
    <name type="scientific">Paenibacillus alvei</name>
    <name type="common">Bacillus alvei</name>
    <dbReference type="NCBI Taxonomy" id="44250"/>
    <lineage>
        <taxon>Bacteria</taxon>
        <taxon>Bacillati</taxon>
        <taxon>Bacillota</taxon>
        <taxon>Bacilli</taxon>
        <taxon>Bacillales</taxon>
        <taxon>Paenibacillaceae</taxon>
        <taxon>Paenibacillus</taxon>
    </lineage>
</organism>
<accession>A0AAP6ZUH2</accession>
<reference evidence="1 2" key="1">
    <citation type="submission" date="2020-05" db="EMBL/GenBank/DDBJ databases">
        <title>Whole genome sequencing and identification of novel metabolites from Paenibacillus alvei strain JR949.</title>
        <authorList>
            <person name="Rajendhran J."/>
            <person name="Sree Pranav P."/>
            <person name="Mahalakshmi B."/>
            <person name="Karthikeyan R."/>
        </authorList>
    </citation>
    <scope>NUCLEOTIDE SEQUENCE [LARGE SCALE GENOMIC DNA]</scope>
    <source>
        <strain evidence="1 2">JR949</strain>
    </source>
</reference>
<protein>
    <submittedName>
        <fullName evidence="1">Uncharacterized protein</fullName>
    </submittedName>
</protein>
<dbReference type="AlphaFoldDB" id="A0AAP6ZUH2"/>
<dbReference type="RefSeq" id="WP_171415906.1">
    <property type="nucleotide sequence ID" value="NZ_JABFOR010000006.1"/>
</dbReference>
<dbReference type="Proteomes" id="UP000552038">
    <property type="component" value="Unassembled WGS sequence"/>
</dbReference>
<name>A0AAP6ZUH2_PAEAL</name>
<proteinExistence type="predicted"/>
<dbReference type="EMBL" id="JABFOR010000006">
    <property type="protein sequence ID" value="NOJ70429.1"/>
    <property type="molecule type" value="Genomic_DNA"/>
</dbReference>
<sequence length="339" mass="38199">MNTNSNKLIVATIAASVMLTGLTTLPPYHTAYASQQKNQENKKLPSTIAELDPKLLHKIKEELKTLIPKKTIELTALHTVKEKEYSWLRPNEILLESKDKRANVQITNDVSYHIEIEWKELEASLQSTIQKALKNVDPKRKFVIKKVERYKDNSVNYWAFRGEGFSGSIDAITGKPNRTTIDFQLANIDPKWSSLAKETIVSLSDGKHKKLSDKVEVSIARKDENRKTARFRVDFTPYEINIDTASCRLLSFSLPGFNDHIPEEILNKVFAKSLYSNEEALAAAAPIAKQYFHIDLEGYQVIVKYNVYTFTKNGSPTVTGSIDDKGKFVGMSISVPSGS</sequence>
<evidence type="ECO:0000313" key="1">
    <source>
        <dbReference type="EMBL" id="NOJ70429.1"/>
    </source>
</evidence>
<comment type="caution">
    <text evidence="1">The sequence shown here is derived from an EMBL/GenBank/DDBJ whole genome shotgun (WGS) entry which is preliminary data.</text>
</comment>